<dbReference type="KEGG" id="cvn:111107811"/>
<accession>A0A8B8B6X9</accession>
<name>A0A8B8B6X9_CRAVI</name>
<evidence type="ECO:0000313" key="2">
    <source>
        <dbReference type="RefSeq" id="XP_022298881.1"/>
    </source>
</evidence>
<reference evidence="2" key="1">
    <citation type="submission" date="2025-08" db="UniProtKB">
        <authorList>
            <consortium name="RefSeq"/>
        </authorList>
    </citation>
    <scope>IDENTIFICATION</scope>
    <source>
        <tissue evidence="2">Whole sample</tissue>
    </source>
</reference>
<dbReference type="AlphaFoldDB" id="A0A8B8B6X9"/>
<keyword evidence="1" id="KW-1185">Reference proteome</keyword>
<dbReference type="GeneID" id="111107811"/>
<protein>
    <submittedName>
        <fullName evidence="2">Uncharacterized protein LOC111107811</fullName>
    </submittedName>
</protein>
<proteinExistence type="predicted"/>
<gene>
    <name evidence="2" type="primary">LOC111107811</name>
</gene>
<sequence length="101" mass="11528">MFHCQPGCAYTFPVTFENKIQVSDTFSPKMKTLALVLVFLVCLASTASAYTTVGGKCYRHIYCNLRKRCFWGSYNTCDYRFGLSGVCCTRYYIGRSRNRIG</sequence>
<dbReference type="RefSeq" id="XP_022298881.1">
    <property type="nucleotide sequence ID" value="XM_022443173.1"/>
</dbReference>
<organism evidence="1 2">
    <name type="scientific">Crassostrea virginica</name>
    <name type="common">Eastern oyster</name>
    <dbReference type="NCBI Taxonomy" id="6565"/>
    <lineage>
        <taxon>Eukaryota</taxon>
        <taxon>Metazoa</taxon>
        <taxon>Spiralia</taxon>
        <taxon>Lophotrochozoa</taxon>
        <taxon>Mollusca</taxon>
        <taxon>Bivalvia</taxon>
        <taxon>Autobranchia</taxon>
        <taxon>Pteriomorphia</taxon>
        <taxon>Ostreida</taxon>
        <taxon>Ostreoidea</taxon>
        <taxon>Ostreidae</taxon>
        <taxon>Crassostrea</taxon>
    </lineage>
</organism>
<evidence type="ECO:0000313" key="1">
    <source>
        <dbReference type="Proteomes" id="UP000694844"/>
    </source>
</evidence>
<dbReference type="Proteomes" id="UP000694844">
    <property type="component" value="Chromosome 8"/>
</dbReference>